<proteinExistence type="predicted"/>
<evidence type="ECO:0000313" key="2">
    <source>
        <dbReference type="EMBL" id="KAF4369933.1"/>
    </source>
</evidence>
<protein>
    <submittedName>
        <fullName evidence="1">Uncharacterized protein</fullName>
    </submittedName>
</protein>
<dbReference type="EMBL" id="JAATIQ010000508">
    <property type="protein sequence ID" value="KAF4353315.1"/>
    <property type="molecule type" value="Genomic_DNA"/>
</dbReference>
<organism evidence="1 3">
    <name type="scientific">Cannabis sativa</name>
    <name type="common">Hemp</name>
    <name type="synonym">Marijuana</name>
    <dbReference type="NCBI Taxonomy" id="3483"/>
    <lineage>
        <taxon>Eukaryota</taxon>
        <taxon>Viridiplantae</taxon>
        <taxon>Streptophyta</taxon>
        <taxon>Embryophyta</taxon>
        <taxon>Tracheophyta</taxon>
        <taxon>Spermatophyta</taxon>
        <taxon>Magnoliopsida</taxon>
        <taxon>eudicotyledons</taxon>
        <taxon>Gunneridae</taxon>
        <taxon>Pentapetalae</taxon>
        <taxon>rosids</taxon>
        <taxon>fabids</taxon>
        <taxon>Rosales</taxon>
        <taxon>Cannabaceae</taxon>
        <taxon>Cannabis</taxon>
    </lineage>
</organism>
<comment type="caution">
    <text evidence="1">The sequence shown here is derived from an EMBL/GenBank/DDBJ whole genome shotgun (WGS) entry which is preliminary data.</text>
</comment>
<evidence type="ECO:0000313" key="1">
    <source>
        <dbReference type="EMBL" id="KAF4353315.1"/>
    </source>
</evidence>
<dbReference type="Proteomes" id="UP000583929">
    <property type="component" value="Unassembled WGS sequence"/>
</dbReference>
<gene>
    <name evidence="1" type="ORF">G4B88_015269</name>
    <name evidence="2" type="ORF">G4B88_016094</name>
</gene>
<feature type="non-terminal residue" evidence="1">
    <location>
        <position position="135"/>
    </location>
</feature>
<sequence length="135" mass="15161">DYPLGYGCNEFLKSIIWNQIIEEGYKFGTMWESNGVILNEKVSAMTGQQLSLQLCFINFHTGGKVALTLDVTCLNSGVYPSEILPYEVQDPKTDSQKSRPVENEIRSAAENLEVGYMRILRLCRCVSQVLQASSM</sequence>
<keyword evidence="3" id="KW-1185">Reference proteome</keyword>
<dbReference type="AlphaFoldDB" id="A0A7J6E4G8"/>
<name>A0A7J6E4G8_CANSA</name>
<dbReference type="EMBL" id="JAATIQ010000210">
    <property type="protein sequence ID" value="KAF4369933.1"/>
    <property type="molecule type" value="Genomic_DNA"/>
</dbReference>
<dbReference type="PANTHER" id="PTHR35707">
    <property type="entry name" value="OS06G0608100 PROTEIN"/>
    <property type="match status" value="1"/>
</dbReference>
<reference evidence="1 3" key="1">
    <citation type="journal article" date="2020" name="bioRxiv">
        <title>Sequence and annotation of 42 cannabis genomes reveals extensive copy number variation in cannabinoid synthesis and pathogen resistance genes.</title>
        <authorList>
            <person name="Mckernan K.J."/>
            <person name="Helbert Y."/>
            <person name="Kane L.T."/>
            <person name="Ebling H."/>
            <person name="Zhang L."/>
            <person name="Liu B."/>
            <person name="Eaton Z."/>
            <person name="Mclaughlin S."/>
            <person name="Kingan S."/>
            <person name="Baybayan P."/>
            <person name="Concepcion G."/>
            <person name="Jordan M."/>
            <person name="Riva A."/>
            <person name="Barbazuk W."/>
            <person name="Harkins T."/>
        </authorList>
    </citation>
    <scope>NUCLEOTIDE SEQUENCE [LARGE SCALE GENOMIC DNA]</scope>
    <source>
        <strain evidence="3">cv. Jamaican Lion 4</strain>
        <strain evidence="1">Father</strain>
        <tissue evidence="1">Leaf</tissue>
    </source>
</reference>
<evidence type="ECO:0000313" key="3">
    <source>
        <dbReference type="Proteomes" id="UP000583929"/>
    </source>
</evidence>
<dbReference type="PANTHER" id="PTHR35707:SF1">
    <property type="entry name" value="SPC7 KINETOCHORE PROTEIN DOMAIN-CONTAINING PROTEIN"/>
    <property type="match status" value="1"/>
</dbReference>
<accession>A0A7J6E4G8</accession>